<dbReference type="GO" id="GO:0003723">
    <property type="term" value="F:RNA binding"/>
    <property type="evidence" value="ECO:0007669"/>
    <property type="project" value="UniProtKB-UniRule"/>
</dbReference>
<protein>
    <submittedName>
        <fullName evidence="6">1805_t:CDS:1</fullName>
    </submittedName>
</protein>
<dbReference type="InterPro" id="IPR035979">
    <property type="entry name" value="RBD_domain_sf"/>
</dbReference>
<dbReference type="OrthoDB" id="1099063at2759"/>
<dbReference type="Proteomes" id="UP000789572">
    <property type="component" value="Unassembled WGS sequence"/>
</dbReference>
<dbReference type="PRINTS" id="PR01217">
    <property type="entry name" value="PRICHEXTENSN"/>
</dbReference>
<reference evidence="6" key="1">
    <citation type="submission" date="2021-06" db="EMBL/GenBank/DDBJ databases">
        <authorList>
            <person name="Kallberg Y."/>
            <person name="Tangrot J."/>
            <person name="Rosling A."/>
        </authorList>
    </citation>
    <scope>NUCLEOTIDE SEQUENCE</scope>
    <source>
        <strain evidence="6">IA702</strain>
    </source>
</reference>
<feature type="domain" description="CCHC-type" evidence="5">
    <location>
        <begin position="142"/>
        <end position="157"/>
    </location>
</feature>
<dbReference type="InterPro" id="IPR012677">
    <property type="entry name" value="Nucleotide-bd_a/b_plait_sf"/>
</dbReference>
<name>A0A9N9BIV4_9GLOM</name>
<keyword evidence="1" id="KW-0863">Zinc-finger</keyword>
<dbReference type="Gene3D" id="4.10.60.10">
    <property type="entry name" value="Zinc finger, CCHC-type"/>
    <property type="match status" value="1"/>
</dbReference>
<feature type="compositionally biased region" description="Pro residues" evidence="3">
    <location>
        <begin position="354"/>
        <end position="371"/>
    </location>
</feature>
<feature type="compositionally biased region" description="Basic and acidic residues" evidence="3">
    <location>
        <begin position="320"/>
        <end position="337"/>
    </location>
</feature>
<evidence type="ECO:0000313" key="6">
    <source>
        <dbReference type="EMBL" id="CAG8565464.1"/>
    </source>
</evidence>
<feature type="compositionally biased region" description="Low complexity" evidence="3">
    <location>
        <begin position="344"/>
        <end position="353"/>
    </location>
</feature>
<feature type="compositionally biased region" description="Basic and acidic residues" evidence="3">
    <location>
        <begin position="152"/>
        <end position="176"/>
    </location>
</feature>
<dbReference type="InterPro" id="IPR001878">
    <property type="entry name" value="Znf_CCHC"/>
</dbReference>
<dbReference type="SMART" id="SM00343">
    <property type="entry name" value="ZnF_C2HC"/>
    <property type="match status" value="1"/>
</dbReference>
<dbReference type="PROSITE" id="PS50158">
    <property type="entry name" value="ZF_CCHC"/>
    <property type="match status" value="1"/>
</dbReference>
<feature type="domain" description="RRM" evidence="4">
    <location>
        <begin position="6"/>
        <end position="124"/>
    </location>
</feature>
<dbReference type="PANTHER" id="PTHR48038:SF1">
    <property type="entry name" value="RIBONUCLEOPROTEIN RB97D"/>
    <property type="match status" value="1"/>
</dbReference>
<evidence type="ECO:0000259" key="4">
    <source>
        <dbReference type="PROSITE" id="PS50102"/>
    </source>
</evidence>
<dbReference type="PROSITE" id="PS50102">
    <property type="entry name" value="RRM"/>
    <property type="match status" value="1"/>
</dbReference>
<feature type="region of interest" description="Disordered" evidence="3">
    <location>
        <begin position="152"/>
        <end position="421"/>
    </location>
</feature>
<sequence length="421" mass="48879">MPISGVKIYVGNLPERARPEDIRECFTKYGNVVNMELKGNYGFISPITCTTASSNDHKISIAASHAIRKVTVNFSTCSKAISLSDPNSTHFYLTLLSTVCDDAISQLHGSDFQGQQLRVEYAHAERNDEYKSRGDTKSNDTCFKCGQAGHWARDCTSSREPNPRKPHPRHDDRRPVDSYPPRDSYPARDTYPPRDDRYAPPPLDRPYERSAYDRYPREPREPRETRDARDQRDSRDQRDDGSDYRRDYRTPYDRGYDRERGYERGYPDREYDRYAREGYDRGYYPVRDTYDRDGYDRRPLPPPDAPPYSRRNPSPGPRRGSYERGPRPSRRENRFAREPPVPPTYRSNRSSPPSRYPEPPMGPPPPRPPSPRGGMYGRRRSLSPIRSNRVNMGYTGRPPRSPSPMRMPPRRGPRTPTPTRR</sequence>
<dbReference type="SUPFAM" id="SSF57756">
    <property type="entry name" value="Retrovirus zinc finger-like domains"/>
    <property type="match status" value="1"/>
</dbReference>
<dbReference type="Gene3D" id="3.30.70.330">
    <property type="match status" value="1"/>
</dbReference>
<keyword evidence="1" id="KW-0862">Zinc</keyword>
<comment type="caution">
    <text evidence="6">The sequence shown here is derived from an EMBL/GenBank/DDBJ whole genome shotgun (WGS) entry which is preliminary data.</text>
</comment>
<dbReference type="PANTHER" id="PTHR48038">
    <property type="entry name" value="RIBONUCLEOPROTEIN RB97D"/>
    <property type="match status" value="1"/>
</dbReference>
<dbReference type="Pfam" id="PF00076">
    <property type="entry name" value="RRM_1"/>
    <property type="match status" value="1"/>
</dbReference>
<dbReference type="SMART" id="SM00360">
    <property type="entry name" value="RRM"/>
    <property type="match status" value="1"/>
</dbReference>
<keyword evidence="7" id="KW-1185">Reference proteome</keyword>
<evidence type="ECO:0000256" key="3">
    <source>
        <dbReference type="SAM" id="MobiDB-lite"/>
    </source>
</evidence>
<keyword evidence="1" id="KW-0479">Metal-binding</keyword>
<proteinExistence type="predicted"/>
<organism evidence="6 7">
    <name type="scientific">Paraglomus occultum</name>
    <dbReference type="NCBI Taxonomy" id="144539"/>
    <lineage>
        <taxon>Eukaryota</taxon>
        <taxon>Fungi</taxon>
        <taxon>Fungi incertae sedis</taxon>
        <taxon>Mucoromycota</taxon>
        <taxon>Glomeromycotina</taxon>
        <taxon>Glomeromycetes</taxon>
        <taxon>Paraglomerales</taxon>
        <taxon>Paraglomeraceae</taxon>
        <taxon>Paraglomus</taxon>
    </lineage>
</organism>
<evidence type="ECO:0000259" key="5">
    <source>
        <dbReference type="PROSITE" id="PS50158"/>
    </source>
</evidence>
<keyword evidence="2" id="KW-0694">RNA-binding</keyword>
<feature type="compositionally biased region" description="Low complexity" evidence="3">
    <location>
        <begin position="307"/>
        <end position="319"/>
    </location>
</feature>
<feature type="compositionally biased region" description="Basic and acidic residues" evidence="3">
    <location>
        <begin position="205"/>
        <end position="280"/>
    </location>
</feature>
<dbReference type="GO" id="GO:0008270">
    <property type="term" value="F:zinc ion binding"/>
    <property type="evidence" value="ECO:0007669"/>
    <property type="project" value="UniProtKB-KW"/>
</dbReference>
<feature type="compositionally biased region" description="Basic residues" evidence="3">
    <location>
        <begin position="408"/>
        <end position="421"/>
    </location>
</feature>
<feature type="compositionally biased region" description="Basic and acidic residues" evidence="3">
    <location>
        <begin position="288"/>
        <end position="299"/>
    </location>
</feature>
<evidence type="ECO:0000313" key="7">
    <source>
        <dbReference type="Proteomes" id="UP000789572"/>
    </source>
</evidence>
<dbReference type="InterPro" id="IPR000504">
    <property type="entry name" value="RRM_dom"/>
</dbReference>
<accession>A0A9N9BIV4</accession>
<evidence type="ECO:0000256" key="1">
    <source>
        <dbReference type="PROSITE-ProRule" id="PRU00047"/>
    </source>
</evidence>
<dbReference type="SUPFAM" id="SSF54928">
    <property type="entry name" value="RNA-binding domain, RBD"/>
    <property type="match status" value="1"/>
</dbReference>
<dbReference type="EMBL" id="CAJVPJ010000921">
    <property type="protein sequence ID" value="CAG8565464.1"/>
    <property type="molecule type" value="Genomic_DNA"/>
</dbReference>
<gene>
    <name evidence="6" type="ORF">POCULU_LOCUS5724</name>
</gene>
<dbReference type="AlphaFoldDB" id="A0A9N9BIV4"/>
<dbReference type="Pfam" id="PF00098">
    <property type="entry name" value="zf-CCHC"/>
    <property type="match status" value="1"/>
</dbReference>
<evidence type="ECO:0000256" key="2">
    <source>
        <dbReference type="PROSITE-ProRule" id="PRU00176"/>
    </source>
</evidence>
<dbReference type="InterPro" id="IPR036875">
    <property type="entry name" value="Znf_CCHC_sf"/>
</dbReference>